<feature type="region of interest" description="Disordered" evidence="1">
    <location>
        <begin position="1"/>
        <end position="22"/>
    </location>
</feature>
<sequence>MTRLPHESTGTGAESEYLTENESRRLFREERCKTALDVLADRTVPVELDDVAAAVAERENGDSLDDESVQRVALSLHHFHLPKMAAFGVVDYDTDATRIEWFPGGFTS</sequence>
<dbReference type="RefSeq" id="WP_092892931.1">
    <property type="nucleotide sequence ID" value="NZ_FOOQ01000002.1"/>
</dbReference>
<evidence type="ECO:0000313" key="4">
    <source>
        <dbReference type="Proteomes" id="UP000198876"/>
    </source>
</evidence>
<dbReference type="AlphaFoldDB" id="A0A1I2TEW3"/>
<keyword evidence="4" id="KW-1185">Reference proteome</keyword>
<name>A0A1I2TEW3_9EURY</name>
<dbReference type="OrthoDB" id="290356at2157"/>
<feature type="domain" description="DUF7344" evidence="2">
    <location>
        <begin position="26"/>
        <end position="99"/>
    </location>
</feature>
<accession>A0A1I2TEW3</accession>
<proteinExistence type="predicted"/>
<protein>
    <recommendedName>
        <fullName evidence="2">DUF7344 domain-containing protein</fullName>
    </recommendedName>
</protein>
<gene>
    <name evidence="3" type="ORF">SAMN04488063_2664</name>
</gene>
<dbReference type="Pfam" id="PF24035">
    <property type="entry name" value="DUF7344"/>
    <property type="match status" value="1"/>
</dbReference>
<evidence type="ECO:0000313" key="3">
    <source>
        <dbReference type="EMBL" id="SFG63380.1"/>
    </source>
</evidence>
<evidence type="ECO:0000259" key="2">
    <source>
        <dbReference type="Pfam" id="PF24035"/>
    </source>
</evidence>
<organism evidence="3 4">
    <name type="scientific">Halopelagius inordinatus</name>
    <dbReference type="NCBI Taxonomy" id="553467"/>
    <lineage>
        <taxon>Archaea</taxon>
        <taxon>Methanobacteriati</taxon>
        <taxon>Methanobacteriota</taxon>
        <taxon>Stenosarchaea group</taxon>
        <taxon>Halobacteria</taxon>
        <taxon>Halobacteriales</taxon>
        <taxon>Haloferacaceae</taxon>
    </lineage>
</organism>
<reference evidence="4" key="1">
    <citation type="submission" date="2016-10" db="EMBL/GenBank/DDBJ databases">
        <authorList>
            <person name="Varghese N."/>
            <person name="Submissions S."/>
        </authorList>
    </citation>
    <scope>NUCLEOTIDE SEQUENCE [LARGE SCALE GENOMIC DNA]</scope>
    <source>
        <strain evidence="4">CGMCC 1.7739</strain>
    </source>
</reference>
<dbReference type="InterPro" id="IPR055768">
    <property type="entry name" value="DUF7344"/>
</dbReference>
<evidence type="ECO:0000256" key="1">
    <source>
        <dbReference type="SAM" id="MobiDB-lite"/>
    </source>
</evidence>
<dbReference type="EMBL" id="FOOQ01000002">
    <property type="protein sequence ID" value="SFG63380.1"/>
    <property type="molecule type" value="Genomic_DNA"/>
</dbReference>
<dbReference type="Proteomes" id="UP000198876">
    <property type="component" value="Unassembled WGS sequence"/>
</dbReference>